<keyword evidence="1" id="KW-0472">Membrane</keyword>
<keyword evidence="3" id="KW-1185">Reference proteome</keyword>
<organism evidence="2 3">
    <name type="scientific">Halopenitus salinus</name>
    <dbReference type="NCBI Taxonomy" id="1198295"/>
    <lineage>
        <taxon>Archaea</taxon>
        <taxon>Methanobacteriati</taxon>
        <taxon>Methanobacteriota</taxon>
        <taxon>Stenosarchaea group</taxon>
        <taxon>Halobacteria</taxon>
        <taxon>Halobacteriales</taxon>
        <taxon>Haloferacaceae</taxon>
        <taxon>Halopenitus</taxon>
    </lineage>
</organism>
<name>A0ABD5USL5_9EURY</name>
<dbReference type="EMBL" id="JBHSXL010000001">
    <property type="protein sequence ID" value="MFC6891111.1"/>
    <property type="molecule type" value="Genomic_DNA"/>
</dbReference>
<accession>A0ABD5USL5</accession>
<comment type="caution">
    <text evidence="2">The sequence shown here is derived from an EMBL/GenBank/DDBJ whole genome shotgun (WGS) entry which is preliminary data.</text>
</comment>
<keyword evidence="1" id="KW-0812">Transmembrane</keyword>
<evidence type="ECO:0000313" key="3">
    <source>
        <dbReference type="Proteomes" id="UP001596296"/>
    </source>
</evidence>
<evidence type="ECO:0000313" key="2">
    <source>
        <dbReference type="EMBL" id="MFC6891111.1"/>
    </source>
</evidence>
<dbReference type="RefSeq" id="WP_379738837.1">
    <property type="nucleotide sequence ID" value="NZ_JBHSVN010000001.1"/>
</dbReference>
<dbReference type="Proteomes" id="UP001596296">
    <property type="component" value="Unassembled WGS sequence"/>
</dbReference>
<protein>
    <submittedName>
        <fullName evidence="2">Uncharacterized protein</fullName>
    </submittedName>
</protein>
<feature type="transmembrane region" description="Helical" evidence="1">
    <location>
        <begin position="20"/>
        <end position="45"/>
    </location>
</feature>
<keyword evidence="1" id="KW-1133">Transmembrane helix</keyword>
<sequence>MTEESTADDDGHRPAFRTLAAVGTGYLLLLAGILLVVFVLPYLAFGSP</sequence>
<evidence type="ECO:0000256" key="1">
    <source>
        <dbReference type="SAM" id="Phobius"/>
    </source>
</evidence>
<reference evidence="2 3" key="1">
    <citation type="journal article" date="2019" name="Int. J. Syst. Evol. Microbiol.">
        <title>The Global Catalogue of Microorganisms (GCM) 10K type strain sequencing project: providing services to taxonomists for standard genome sequencing and annotation.</title>
        <authorList>
            <consortium name="The Broad Institute Genomics Platform"/>
            <consortium name="The Broad Institute Genome Sequencing Center for Infectious Disease"/>
            <person name="Wu L."/>
            <person name="Ma J."/>
        </authorList>
    </citation>
    <scope>NUCLEOTIDE SEQUENCE [LARGE SCALE GENOMIC DNA]</scope>
    <source>
        <strain evidence="2 3">SKJ47</strain>
    </source>
</reference>
<dbReference type="AlphaFoldDB" id="A0ABD5USL5"/>
<proteinExistence type="predicted"/>
<gene>
    <name evidence="2" type="ORF">ACFQE9_00475</name>
</gene>